<dbReference type="InterPro" id="IPR000522">
    <property type="entry name" value="ABC_transptr_permease_BtuC"/>
</dbReference>
<sequence>MVKILKSQQGTTRFGTKKQISILFFISIFCLIAFLLAIANGSYQISFTELFAGSGQNIQQIVITEIRLPRVLLSCLVGASLGMSGAVLQGLFRNPLADPGLIGVSAGAALGASIAIVITPAFIAESSLGVFVLPISGVLGASFVIALLFALTKGFGYQGITYLLLVGIAVNAIVGVAIGVLTYISTDSELRTLTFWTMGSFGGINWSLLIPASIVITLSIFLLIPTSRQLDLVQLGEIEAYRLGVDVKKLKVRIILCCASCVGASVALSGMIGFVGLIVPHLARLIGGVSHRYLLPASALLGACIMVSADLLARVIIQPAELPIGLITSAIGSPFFLWLIFKMKKNDY</sequence>
<dbReference type="SUPFAM" id="SSF81345">
    <property type="entry name" value="ABC transporter involved in vitamin B12 uptake, BtuC"/>
    <property type="match status" value="1"/>
</dbReference>
<comment type="caution">
    <text evidence="9">The sequence shown here is derived from an EMBL/GenBank/DDBJ whole genome shotgun (WGS) entry which is preliminary data.</text>
</comment>
<keyword evidence="5 8" id="KW-0812">Transmembrane</keyword>
<feature type="transmembrane region" description="Helical" evidence="8">
    <location>
        <begin position="20"/>
        <end position="39"/>
    </location>
</feature>
<dbReference type="PANTHER" id="PTHR30472:SF25">
    <property type="entry name" value="ABC TRANSPORTER PERMEASE PROTEIN MJ0876-RELATED"/>
    <property type="match status" value="1"/>
</dbReference>
<reference evidence="9 10" key="1">
    <citation type="submission" date="2019-02" db="EMBL/GenBank/DDBJ databases">
        <title>Prokaryotic population dynamics and viral predation in marine succession experiment using metagenomics: the confinement effect.</title>
        <authorList>
            <person name="Haro-Moreno J.M."/>
            <person name="Rodriguez-Valera F."/>
            <person name="Lopez-Perez M."/>
        </authorList>
    </citation>
    <scope>NUCLEOTIDE SEQUENCE [LARGE SCALE GENOMIC DNA]</scope>
    <source>
        <strain evidence="9">MED-G169</strain>
    </source>
</reference>
<evidence type="ECO:0000256" key="7">
    <source>
        <dbReference type="ARBA" id="ARBA00023136"/>
    </source>
</evidence>
<gene>
    <name evidence="9" type="ORF">EVB02_01520</name>
</gene>
<evidence type="ECO:0000256" key="4">
    <source>
        <dbReference type="ARBA" id="ARBA00022475"/>
    </source>
</evidence>
<feature type="transmembrane region" description="Helical" evidence="8">
    <location>
        <begin position="162"/>
        <end position="184"/>
    </location>
</feature>
<evidence type="ECO:0000256" key="5">
    <source>
        <dbReference type="ARBA" id="ARBA00022692"/>
    </source>
</evidence>
<organism evidence="9 10">
    <name type="scientific">SAR92 clade bacterium</name>
    <dbReference type="NCBI Taxonomy" id="2315479"/>
    <lineage>
        <taxon>Bacteria</taxon>
        <taxon>Pseudomonadati</taxon>
        <taxon>Pseudomonadota</taxon>
        <taxon>Gammaproteobacteria</taxon>
        <taxon>Cellvibrionales</taxon>
        <taxon>Porticoccaceae</taxon>
        <taxon>SAR92 clade</taxon>
    </lineage>
</organism>
<feature type="transmembrane region" description="Helical" evidence="8">
    <location>
        <begin position="204"/>
        <end position="224"/>
    </location>
</feature>
<dbReference type="CDD" id="cd06550">
    <property type="entry name" value="TM_ABC_iron-siderophores_like"/>
    <property type="match status" value="1"/>
</dbReference>
<dbReference type="PANTHER" id="PTHR30472">
    <property type="entry name" value="FERRIC ENTEROBACTIN TRANSPORT SYSTEM PERMEASE PROTEIN"/>
    <property type="match status" value="1"/>
</dbReference>
<dbReference type="GO" id="GO:0033214">
    <property type="term" value="P:siderophore-iron import into cell"/>
    <property type="evidence" value="ECO:0007669"/>
    <property type="project" value="TreeGrafter"/>
</dbReference>
<evidence type="ECO:0000256" key="3">
    <source>
        <dbReference type="ARBA" id="ARBA00022448"/>
    </source>
</evidence>
<accession>A0A520LNS8</accession>
<feature type="transmembrane region" description="Helical" evidence="8">
    <location>
        <begin position="299"/>
        <end position="317"/>
    </location>
</feature>
<comment type="subcellular location">
    <subcellularLocation>
        <location evidence="1">Cell membrane</location>
        <topology evidence="1">Multi-pass membrane protein</topology>
    </subcellularLocation>
</comment>
<dbReference type="AlphaFoldDB" id="A0A520LNS8"/>
<evidence type="ECO:0000256" key="8">
    <source>
        <dbReference type="SAM" id="Phobius"/>
    </source>
</evidence>
<feature type="transmembrane region" description="Helical" evidence="8">
    <location>
        <begin position="324"/>
        <end position="341"/>
    </location>
</feature>
<feature type="transmembrane region" description="Helical" evidence="8">
    <location>
        <begin position="129"/>
        <end position="150"/>
    </location>
</feature>
<dbReference type="Proteomes" id="UP000318148">
    <property type="component" value="Unassembled WGS sequence"/>
</dbReference>
<dbReference type="GO" id="GO:0022857">
    <property type="term" value="F:transmembrane transporter activity"/>
    <property type="evidence" value="ECO:0007669"/>
    <property type="project" value="InterPro"/>
</dbReference>
<keyword evidence="4" id="KW-1003">Cell membrane</keyword>
<dbReference type="EMBL" id="SHBO01000011">
    <property type="protein sequence ID" value="RZO07612.1"/>
    <property type="molecule type" value="Genomic_DNA"/>
</dbReference>
<feature type="transmembrane region" description="Helical" evidence="8">
    <location>
        <begin position="254"/>
        <end position="279"/>
    </location>
</feature>
<evidence type="ECO:0000256" key="1">
    <source>
        <dbReference type="ARBA" id="ARBA00004651"/>
    </source>
</evidence>
<protein>
    <submittedName>
        <fullName evidence="9">Iron ABC transporter permease</fullName>
    </submittedName>
</protein>
<evidence type="ECO:0000256" key="2">
    <source>
        <dbReference type="ARBA" id="ARBA00007935"/>
    </source>
</evidence>
<proteinExistence type="inferred from homology"/>
<dbReference type="FunFam" id="1.10.3470.10:FF:000001">
    <property type="entry name" value="Vitamin B12 ABC transporter permease BtuC"/>
    <property type="match status" value="1"/>
</dbReference>
<keyword evidence="6 8" id="KW-1133">Transmembrane helix</keyword>
<dbReference type="InterPro" id="IPR037294">
    <property type="entry name" value="ABC_BtuC-like"/>
</dbReference>
<evidence type="ECO:0000256" key="6">
    <source>
        <dbReference type="ARBA" id="ARBA00022989"/>
    </source>
</evidence>
<dbReference type="GO" id="GO:0005886">
    <property type="term" value="C:plasma membrane"/>
    <property type="evidence" value="ECO:0007669"/>
    <property type="project" value="UniProtKB-SubCell"/>
</dbReference>
<dbReference type="Gene3D" id="1.10.3470.10">
    <property type="entry name" value="ABC transporter involved in vitamin B12 uptake, BtuC"/>
    <property type="match status" value="1"/>
</dbReference>
<name>A0A520LNS8_9GAMM</name>
<feature type="transmembrane region" description="Helical" evidence="8">
    <location>
        <begin position="71"/>
        <end position="88"/>
    </location>
</feature>
<keyword evidence="7 8" id="KW-0472">Membrane</keyword>
<evidence type="ECO:0000313" key="9">
    <source>
        <dbReference type="EMBL" id="RZO07612.1"/>
    </source>
</evidence>
<dbReference type="Pfam" id="PF01032">
    <property type="entry name" value="FecCD"/>
    <property type="match status" value="1"/>
</dbReference>
<feature type="transmembrane region" description="Helical" evidence="8">
    <location>
        <begin position="100"/>
        <end position="123"/>
    </location>
</feature>
<comment type="similarity">
    <text evidence="2">Belongs to the binding-protein-dependent transport system permease family. FecCD subfamily.</text>
</comment>
<keyword evidence="3" id="KW-0813">Transport</keyword>
<evidence type="ECO:0000313" key="10">
    <source>
        <dbReference type="Proteomes" id="UP000318148"/>
    </source>
</evidence>